<accession>A0ABQ0N4L5</accession>
<reference evidence="1 2" key="1">
    <citation type="journal article" date="2018" name="Int. J. Syst. Evol. Microbiol.">
        <title>Lactobacillus paragasseri sp. nov., a sister taxon of Lactobacillus gasseri, based on whole-genome sequence analyses.</title>
        <authorList>
            <person name="Tanizawa Y."/>
            <person name="Tada I."/>
            <person name="Kobayashi H."/>
            <person name="Endo A."/>
            <person name="Maeno S."/>
            <person name="Toyoda A."/>
            <person name="Arita M."/>
            <person name="Nakamura Y."/>
            <person name="Sakamoto M."/>
            <person name="Ohkuma M."/>
            <person name="Tohno M."/>
        </authorList>
    </citation>
    <scope>NUCLEOTIDE SEQUENCE [LARGE SCALE GENOMIC DNA]</scope>
    <source>
        <strain evidence="1 2">JCM 1130</strain>
    </source>
</reference>
<sequence>MKEDLPDPGAPLNKNILRIIFSYSTRICSNILVKNFTIKPPIQTIKKGADRKSARLV</sequence>
<comment type="caution">
    <text evidence="1">The sequence shown here is derived from an EMBL/GenBank/DDBJ whole genome shotgun (WGS) entry which is preliminary data.</text>
</comment>
<dbReference type="Proteomes" id="UP000250714">
    <property type="component" value="Unassembled WGS sequence"/>
</dbReference>
<organism evidence="1 2">
    <name type="scientific">Lactobacillus paragasseri</name>
    <dbReference type="NCBI Taxonomy" id="2107999"/>
    <lineage>
        <taxon>Bacteria</taxon>
        <taxon>Bacillati</taxon>
        <taxon>Bacillota</taxon>
        <taxon>Bacilli</taxon>
        <taxon>Lactobacillales</taxon>
        <taxon>Lactobacillaceae</taxon>
        <taxon>Lactobacillus</taxon>
    </lineage>
</organism>
<dbReference type="EMBL" id="BEXG01000003">
    <property type="protein sequence ID" value="GBA82786.1"/>
    <property type="molecule type" value="Genomic_DNA"/>
</dbReference>
<evidence type="ECO:0000313" key="2">
    <source>
        <dbReference type="Proteomes" id="UP000250714"/>
    </source>
</evidence>
<gene>
    <name evidence="1" type="ORF">LJCM1130_14080</name>
</gene>
<proteinExistence type="predicted"/>
<name>A0ABQ0N4L5_9LACO</name>
<evidence type="ECO:0000313" key="1">
    <source>
        <dbReference type="EMBL" id="GBA82786.1"/>
    </source>
</evidence>
<protein>
    <submittedName>
        <fullName evidence="1">Uncharacterized protein</fullName>
    </submittedName>
</protein>
<keyword evidence="2" id="KW-1185">Reference proteome</keyword>